<dbReference type="AlphaFoldDB" id="A0A9P6DXZ6"/>
<comment type="caution">
    <text evidence="1">The sequence shown here is derived from an EMBL/GenBank/DDBJ whole genome shotgun (WGS) entry which is preliminary data.</text>
</comment>
<evidence type="ECO:0000313" key="2">
    <source>
        <dbReference type="Proteomes" id="UP000886523"/>
    </source>
</evidence>
<sequence length="102" mass="11118">MDELRRSRVSLGVSSLQEKENALAAPIARKRAMSIAGTRVVSPRSQARRSLVSDSLGQSRNTCVRLCVFLFLGAAKIDLEAACPRPCHCGRRSAPHTRSGRN</sequence>
<dbReference type="Proteomes" id="UP000886523">
    <property type="component" value="Unassembled WGS sequence"/>
</dbReference>
<gene>
    <name evidence="1" type="ORF">BS47DRAFT_879958</name>
</gene>
<dbReference type="EMBL" id="MU128961">
    <property type="protein sequence ID" value="KAF9514390.1"/>
    <property type="molecule type" value="Genomic_DNA"/>
</dbReference>
<organism evidence="1 2">
    <name type="scientific">Hydnum rufescens UP504</name>
    <dbReference type="NCBI Taxonomy" id="1448309"/>
    <lineage>
        <taxon>Eukaryota</taxon>
        <taxon>Fungi</taxon>
        <taxon>Dikarya</taxon>
        <taxon>Basidiomycota</taxon>
        <taxon>Agaricomycotina</taxon>
        <taxon>Agaricomycetes</taxon>
        <taxon>Cantharellales</taxon>
        <taxon>Hydnaceae</taxon>
        <taxon>Hydnum</taxon>
    </lineage>
</organism>
<name>A0A9P6DXZ6_9AGAM</name>
<reference evidence="1" key="1">
    <citation type="journal article" date="2020" name="Nat. Commun.">
        <title>Large-scale genome sequencing of mycorrhizal fungi provides insights into the early evolution of symbiotic traits.</title>
        <authorList>
            <person name="Miyauchi S."/>
            <person name="Kiss E."/>
            <person name="Kuo A."/>
            <person name="Drula E."/>
            <person name="Kohler A."/>
            <person name="Sanchez-Garcia M."/>
            <person name="Morin E."/>
            <person name="Andreopoulos B."/>
            <person name="Barry K.W."/>
            <person name="Bonito G."/>
            <person name="Buee M."/>
            <person name="Carver A."/>
            <person name="Chen C."/>
            <person name="Cichocki N."/>
            <person name="Clum A."/>
            <person name="Culley D."/>
            <person name="Crous P.W."/>
            <person name="Fauchery L."/>
            <person name="Girlanda M."/>
            <person name="Hayes R.D."/>
            <person name="Keri Z."/>
            <person name="LaButti K."/>
            <person name="Lipzen A."/>
            <person name="Lombard V."/>
            <person name="Magnuson J."/>
            <person name="Maillard F."/>
            <person name="Murat C."/>
            <person name="Nolan M."/>
            <person name="Ohm R.A."/>
            <person name="Pangilinan J."/>
            <person name="Pereira M.F."/>
            <person name="Perotto S."/>
            <person name="Peter M."/>
            <person name="Pfister S."/>
            <person name="Riley R."/>
            <person name="Sitrit Y."/>
            <person name="Stielow J.B."/>
            <person name="Szollosi G."/>
            <person name="Zifcakova L."/>
            <person name="Stursova M."/>
            <person name="Spatafora J.W."/>
            <person name="Tedersoo L."/>
            <person name="Vaario L.M."/>
            <person name="Yamada A."/>
            <person name="Yan M."/>
            <person name="Wang P."/>
            <person name="Xu J."/>
            <person name="Bruns T."/>
            <person name="Baldrian P."/>
            <person name="Vilgalys R."/>
            <person name="Dunand C."/>
            <person name="Henrissat B."/>
            <person name="Grigoriev I.V."/>
            <person name="Hibbett D."/>
            <person name="Nagy L.G."/>
            <person name="Martin F.M."/>
        </authorList>
    </citation>
    <scope>NUCLEOTIDE SEQUENCE</scope>
    <source>
        <strain evidence="1">UP504</strain>
    </source>
</reference>
<evidence type="ECO:0000313" key="1">
    <source>
        <dbReference type="EMBL" id="KAF9514390.1"/>
    </source>
</evidence>
<proteinExistence type="predicted"/>
<accession>A0A9P6DXZ6</accession>
<protein>
    <submittedName>
        <fullName evidence="1">Uncharacterized protein</fullName>
    </submittedName>
</protein>
<keyword evidence="2" id="KW-1185">Reference proteome</keyword>